<dbReference type="PANTHER" id="PTHR31832:SF63">
    <property type="entry name" value="B-BOX ZINC FINGER PROTEIN 23"/>
    <property type="match status" value="1"/>
</dbReference>
<dbReference type="Gene3D" id="3.30.160.60">
    <property type="entry name" value="Classic Zinc Finger"/>
    <property type="match status" value="1"/>
</dbReference>
<dbReference type="SMART" id="SM00336">
    <property type="entry name" value="BBOX"/>
    <property type="match status" value="2"/>
</dbReference>
<name>A0A7N0UJM3_KALFE</name>
<keyword evidence="5" id="KW-0862">Zinc</keyword>
<evidence type="ECO:0000259" key="11">
    <source>
        <dbReference type="PROSITE" id="PS50119"/>
    </source>
</evidence>
<accession>A0A7N0UJM3</accession>
<proteinExistence type="predicted"/>
<evidence type="ECO:0000256" key="2">
    <source>
        <dbReference type="ARBA" id="ARBA00022723"/>
    </source>
</evidence>
<keyword evidence="8" id="KW-0539">Nucleus</keyword>
<dbReference type="Proteomes" id="UP000594263">
    <property type="component" value="Unplaced"/>
</dbReference>
<sequence length="179" mass="19474">MKIQCDSCGLAEAEVLCRSMRICDEAVHTANKLSSKHQRVPLLERPPSTAACSPPCDICEERRGYIFCLEDRALLCRNCDVGTHNANPYTWAHRRLLITGVQVALQSFSSAKHVGKMECLSSCWPSSSASPSGPGHRQEEQVLQGNGEMEMDLAASSSDTTAGFPSQQTHTAATGFMDQ</sequence>
<evidence type="ECO:0000256" key="6">
    <source>
        <dbReference type="ARBA" id="ARBA00023015"/>
    </source>
</evidence>
<dbReference type="PROSITE" id="PS50119">
    <property type="entry name" value="ZF_BBOX"/>
    <property type="match status" value="1"/>
</dbReference>
<dbReference type="AlphaFoldDB" id="A0A7N0UJM3"/>
<evidence type="ECO:0000256" key="8">
    <source>
        <dbReference type="ARBA" id="ARBA00023242"/>
    </source>
</evidence>
<dbReference type="Pfam" id="PF00643">
    <property type="entry name" value="zf-B_box"/>
    <property type="match status" value="1"/>
</dbReference>
<feature type="domain" description="B box-type" evidence="11">
    <location>
        <begin position="56"/>
        <end position="98"/>
    </location>
</feature>
<dbReference type="InterPro" id="IPR000315">
    <property type="entry name" value="Znf_B-box"/>
</dbReference>
<dbReference type="InterPro" id="IPR051979">
    <property type="entry name" value="B-box_zinc_finger"/>
</dbReference>
<evidence type="ECO:0000313" key="12">
    <source>
        <dbReference type="EnsemblPlants" id="Kaladp0068s0156.1.v1.1"/>
    </source>
</evidence>
<dbReference type="GO" id="GO:0005634">
    <property type="term" value="C:nucleus"/>
    <property type="evidence" value="ECO:0007669"/>
    <property type="project" value="UniProtKB-SubCell"/>
</dbReference>
<keyword evidence="4 9" id="KW-0863">Zinc-finger</keyword>
<keyword evidence="6" id="KW-0805">Transcription regulation</keyword>
<evidence type="ECO:0000256" key="5">
    <source>
        <dbReference type="ARBA" id="ARBA00022833"/>
    </source>
</evidence>
<evidence type="ECO:0000256" key="7">
    <source>
        <dbReference type="ARBA" id="ARBA00023163"/>
    </source>
</evidence>
<evidence type="ECO:0000256" key="9">
    <source>
        <dbReference type="PROSITE-ProRule" id="PRU00024"/>
    </source>
</evidence>
<evidence type="ECO:0000313" key="13">
    <source>
        <dbReference type="Proteomes" id="UP000594263"/>
    </source>
</evidence>
<evidence type="ECO:0000256" key="1">
    <source>
        <dbReference type="ARBA" id="ARBA00004123"/>
    </source>
</evidence>
<feature type="compositionally biased region" description="Polar residues" evidence="10">
    <location>
        <begin position="155"/>
        <end position="172"/>
    </location>
</feature>
<dbReference type="CDD" id="cd19821">
    <property type="entry name" value="Bbox1_BBX-like"/>
    <property type="match status" value="1"/>
</dbReference>
<keyword evidence="3" id="KW-0677">Repeat</keyword>
<dbReference type="InterPro" id="IPR049808">
    <property type="entry name" value="CONSTANS-like_Bbox1"/>
</dbReference>
<keyword evidence="13" id="KW-1185">Reference proteome</keyword>
<dbReference type="GO" id="GO:0008270">
    <property type="term" value="F:zinc ion binding"/>
    <property type="evidence" value="ECO:0007669"/>
    <property type="project" value="UniProtKB-KW"/>
</dbReference>
<dbReference type="PANTHER" id="PTHR31832">
    <property type="entry name" value="B-BOX ZINC FINGER PROTEIN 22"/>
    <property type="match status" value="1"/>
</dbReference>
<keyword evidence="7" id="KW-0804">Transcription</keyword>
<evidence type="ECO:0000256" key="10">
    <source>
        <dbReference type="SAM" id="MobiDB-lite"/>
    </source>
</evidence>
<protein>
    <recommendedName>
        <fullName evidence="11">B box-type domain-containing protein</fullName>
    </recommendedName>
</protein>
<dbReference type="EnsemblPlants" id="Kaladp0068s0156.1.v1.1">
    <property type="protein sequence ID" value="Kaladp0068s0156.1.v1.1"/>
    <property type="gene ID" value="Kaladp0068s0156.v1.1"/>
</dbReference>
<dbReference type="Gramene" id="Kaladp0068s0156.1.v1.1">
    <property type="protein sequence ID" value="Kaladp0068s0156.1.v1.1"/>
    <property type="gene ID" value="Kaladp0068s0156.v1.1"/>
</dbReference>
<evidence type="ECO:0000256" key="3">
    <source>
        <dbReference type="ARBA" id="ARBA00022737"/>
    </source>
</evidence>
<keyword evidence="2" id="KW-0479">Metal-binding</keyword>
<reference evidence="12" key="1">
    <citation type="submission" date="2021-01" db="UniProtKB">
        <authorList>
            <consortium name="EnsemblPlants"/>
        </authorList>
    </citation>
    <scope>IDENTIFICATION</scope>
</reference>
<organism evidence="12 13">
    <name type="scientific">Kalanchoe fedtschenkoi</name>
    <name type="common">Lavender scallops</name>
    <name type="synonym">South American air plant</name>
    <dbReference type="NCBI Taxonomy" id="63787"/>
    <lineage>
        <taxon>Eukaryota</taxon>
        <taxon>Viridiplantae</taxon>
        <taxon>Streptophyta</taxon>
        <taxon>Embryophyta</taxon>
        <taxon>Tracheophyta</taxon>
        <taxon>Spermatophyta</taxon>
        <taxon>Magnoliopsida</taxon>
        <taxon>eudicotyledons</taxon>
        <taxon>Gunneridae</taxon>
        <taxon>Pentapetalae</taxon>
        <taxon>Saxifragales</taxon>
        <taxon>Crassulaceae</taxon>
        <taxon>Kalanchoe</taxon>
    </lineage>
</organism>
<comment type="subcellular location">
    <subcellularLocation>
        <location evidence="1">Nucleus</location>
    </subcellularLocation>
</comment>
<evidence type="ECO:0000256" key="4">
    <source>
        <dbReference type="ARBA" id="ARBA00022771"/>
    </source>
</evidence>
<feature type="region of interest" description="Disordered" evidence="10">
    <location>
        <begin position="151"/>
        <end position="179"/>
    </location>
</feature>
<dbReference type="GO" id="GO:0009640">
    <property type="term" value="P:photomorphogenesis"/>
    <property type="evidence" value="ECO:0007669"/>
    <property type="project" value="TreeGrafter"/>
</dbReference>
<dbReference type="GO" id="GO:0006355">
    <property type="term" value="P:regulation of DNA-templated transcription"/>
    <property type="evidence" value="ECO:0007669"/>
    <property type="project" value="TreeGrafter"/>
</dbReference>